<evidence type="ECO:0000313" key="2">
    <source>
        <dbReference type="EMBL" id="GJJ43468.1"/>
    </source>
</evidence>
<dbReference type="PROSITE" id="PS51459">
    <property type="entry name" value="FIDO"/>
    <property type="match status" value="1"/>
</dbReference>
<accession>A0ABD0BNB6</accession>
<evidence type="ECO:0000313" key="3">
    <source>
        <dbReference type="Proteomes" id="UP001205910"/>
    </source>
</evidence>
<dbReference type="InterPro" id="IPR053737">
    <property type="entry name" value="Type_II_TA_Toxin"/>
</dbReference>
<dbReference type="EMBL" id="BQFK01000004">
    <property type="protein sequence ID" value="GJJ43468.1"/>
    <property type="molecule type" value="Genomic_DNA"/>
</dbReference>
<gene>
    <name evidence="2" type="ORF">CULCOIPH005_16570</name>
</gene>
<dbReference type="Pfam" id="PF02661">
    <property type="entry name" value="Fic"/>
    <property type="match status" value="1"/>
</dbReference>
<reference evidence="2 3" key="1">
    <citation type="submission" date="2021-11" db="EMBL/GenBank/DDBJ databases">
        <title>Whole genome sequences of diphtheriae toxin producing Corynebacterium ulcerans isolates from cats in Osaka, Japan.</title>
        <authorList>
            <person name="Umeda K."/>
            <person name="Hirai Y."/>
        </authorList>
    </citation>
    <scope>NUCLEOTIDE SEQUENCE [LARGE SCALE GENOMIC DNA]</scope>
    <source>
        <strain evidence="2 3">12109B-1</strain>
    </source>
</reference>
<dbReference type="InterPro" id="IPR036597">
    <property type="entry name" value="Fido-like_dom_sf"/>
</dbReference>
<proteinExistence type="predicted"/>
<dbReference type="AlphaFoldDB" id="A0ABD0BNB6"/>
<dbReference type="RefSeq" id="WP_014836787.1">
    <property type="nucleotide sequence ID" value="NZ_AP019662.1"/>
</dbReference>
<name>A0ABD0BNB6_CORUL</name>
<evidence type="ECO:0000259" key="1">
    <source>
        <dbReference type="PROSITE" id="PS51459"/>
    </source>
</evidence>
<dbReference type="Gene3D" id="1.20.120.1870">
    <property type="entry name" value="Fic/DOC protein, Fido domain"/>
    <property type="match status" value="1"/>
</dbReference>
<organism evidence="2 3">
    <name type="scientific">Corynebacterium ulcerans</name>
    <dbReference type="NCBI Taxonomy" id="65058"/>
    <lineage>
        <taxon>Bacteria</taxon>
        <taxon>Bacillati</taxon>
        <taxon>Actinomycetota</taxon>
        <taxon>Actinomycetes</taxon>
        <taxon>Mycobacteriales</taxon>
        <taxon>Corynebacteriaceae</taxon>
        <taxon>Corynebacterium</taxon>
    </lineage>
</organism>
<feature type="domain" description="Fido" evidence="1">
    <location>
        <begin position="10"/>
        <end position="153"/>
    </location>
</feature>
<sequence>MSRILPGNQFDEKAYVRFLVELACRLNACCGQREKPNGELQEYSGYSVRKEGLESAISSPFQSFGGTPRFVSPYDVAAALLINIATGHPFQDGNKRTALHLALTYLSLHSIEVVPPSAEAGAKLAEDVVINNGVSYEDRRVSASRKFQAWTTPDQTALAHRNHASD</sequence>
<dbReference type="Proteomes" id="UP001205910">
    <property type="component" value="Unassembled WGS sequence"/>
</dbReference>
<dbReference type="InterPro" id="IPR003812">
    <property type="entry name" value="Fido"/>
</dbReference>
<comment type="caution">
    <text evidence="2">The sequence shown here is derived from an EMBL/GenBank/DDBJ whole genome shotgun (WGS) entry which is preliminary data.</text>
</comment>
<dbReference type="SUPFAM" id="SSF140931">
    <property type="entry name" value="Fic-like"/>
    <property type="match status" value="1"/>
</dbReference>
<protein>
    <recommendedName>
        <fullName evidence="1">Fido domain-containing protein</fullName>
    </recommendedName>
</protein>